<accession>A0A8J6N9E9</accession>
<protein>
    <submittedName>
        <fullName evidence="1">Uncharacterized protein</fullName>
    </submittedName>
</protein>
<dbReference type="AlphaFoldDB" id="A0A8J6N9E9"/>
<sequence>MKCANKKDMINVINKSAEELHLKIDMHCHLMAAMLEQNLGDGNIKELFLPSCYHKEARLKEAVKETIDVLEESRKAFKSKRLEALRKKLTHVLIESE</sequence>
<evidence type="ECO:0000313" key="1">
    <source>
        <dbReference type="EMBL" id="MBC8200141.1"/>
    </source>
</evidence>
<reference evidence="1 2" key="1">
    <citation type="submission" date="2020-08" db="EMBL/GenBank/DDBJ databases">
        <title>Bridging the membrane lipid divide: bacteria of the FCB group superphylum have the potential to synthesize archaeal ether lipids.</title>
        <authorList>
            <person name="Villanueva L."/>
            <person name="Von Meijenfeldt F.A.B."/>
            <person name="Westbye A.B."/>
            <person name="Yadav S."/>
            <person name="Hopmans E.C."/>
            <person name="Dutilh B.E."/>
            <person name="Sinninghe Damste J.S."/>
        </authorList>
    </citation>
    <scope>NUCLEOTIDE SEQUENCE [LARGE SCALE GENOMIC DNA]</scope>
    <source>
        <strain evidence="1">NIOZ-UU82</strain>
    </source>
</reference>
<dbReference type="EMBL" id="JACNLL010000078">
    <property type="protein sequence ID" value="MBC8200141.1"/>
    <property type="molecule type" value="Genomic_DNA"/>
</dbReference>
<gene>
    <name evidence="1" type="ORF">H8E80_08905</name>
</gene>
<name>A0A8J6N9E9_9BACT</name>
<comment type="caution">
    <text evidence="1">The sequence shown here is derived from an EMBL/GenBank/DDBJ whole genome shotgun (WGS) entry which is preliminary data.</text>
</comment>
<organism evidence="1 2">
    <name type="scientific">Candidatus Desulfaltia bathyphila</name>
    <dbReference type="NCBI Taxonomy" id="2841697"/>
    <lineage>
        <taxon>Bacteria</taxon>
        <taxon>Pseudomonadati</taxon>
        <taxon>Thermodesulfobacteriota</taxon>
        <taxon>Desulfobacteria</taxon>
        <taxon>Desulfobacterales</taxon>
        <taxon>Desulfobacterales incertae sedis</taxon>
        <taxon>Candidatus Desulfaltia</taxon>
    </lineage>
</organism>
<proteinExistence type="predicted"/>
<evidence type="ECO:0000313" key="2">
    <source>
        <dbReference type="Proteomes" id="UP000603545"/>
    </source>
</evidence>
<dbReference type="Proteomes" id="UP000603545">
    <property type="component" value="Unassembled WGS sequence"/>
</dbReference>